<dbReference type="InterPro" id="IPR008810">
    <property type="entry name" value="R_equi_Vir"/>
</dbReference>
<evidence type="ECO:0000313" key="4">
    <source>
        <dbReference type="Proteomes" id="UP000224871"/>
    </source>
</evidence>
<accession>A0A1N6MQ58</accession>
<proteinExistence type="predicted"/>
<reference evidence="3" key="1">
    <citation type="submission" date="2016-12" db="EMBL/GenBank/DDBJ databases">
        <authorList>
            <person name="Gaudriault S."/>
        </authorList>
    </citation>
    <scope>NUCLEOTIDE SEQUENCE [LARGE SCALE GENOMIC DNA]</scope>
    <source>
        <strain evidence="3">HGB1681 (deposited as PTA-6826 in the American Type Culture Collection)</strain>
    </source>
</reference>
<keyword evidence="4" id="KW-1185">Reference proteome</keyword>
<dbReference type="Gene3D" id="2.40.128.480">
    <property type="entry name" value="Rhodococcus equi virulence-associated protein"/>
    <property type="match status" value="1"/>
</dbReference>
<reference evidence="1 4" key="3">
    <citation type="journal article" date="2017" name="Nat. Microbiol.">
        <title>Natural product diversity associated with the nematode symbionts Photorhabdus and Xenorhabdus.</title>
        <authorList>
            <person name="Tobias N.J."/>
            <person name="Wolff H."/>
            <person name="Djahanschiri B."/>
            <person name="Grundmann F."/>
            <person name="Kronenwerth M."/>
            <person name="Shi Y.M."/>
            <person name="Simonyi S."/>
            <person name="Grun P."/>
            <person name="Shapiro-Ilan D."/>
            <person name="Pidot S.J."/>
            <person name="Stinear T.P."/>
            <person name="Ebersberger I."/>
            <person name="Bode H.B."/>
        </authorList>
    </citation>
    <scope>NUCLEOTIDE SEQUENCE [LARGE SCALE GENOMIC DNA]</scope>
    <source>
        <strain evidence="1 4">DSM 16336</strain>
    </source>
</reference>
<evidence type="ECO:0000313" key="2">
    <source>
        <dbReference type="EMBL" id="SIP70981.1"/>
    </source>
</evidence>
<dbReference type="EMBL" id="NIBU01000040">
    <property type="protein sequence ID" value="PHM31271.1"/>
    <property type="molecule type" value="Genomic_DNA"/>
</dbReference>
<evidence type="ECO:0000313" key="1">
    <source>
        <dbReference type="EMBL" id="PHM31271.1"/>
    </source>
</evidence>
<dbReference type="Proteomes" id="UP000224871">
    <property type="component" value="Unassembled WGS sequence"/>
</dbReference>
<reference evidence="2" key="2">
    <citation type="submission" date="2016-12" db="EMBL/GenBank/DDBJ databases">
        <authorList>
            <person name="Song W.-J."/>
            <person name="Kurnit D.M."/>
        </authorList>
    </citation>
    <scope>NUCLEOTIDE SEQUENCE [LARGE SCALE GENOMIC DNA]</scope>
    <source>
        <strain evidence="2">HGB1681</strain>
    </source>
</reference>
<sequence length="163" mass="17954">MGFVMSKILYIESDSYLPIENGLKIIESLSEKTEDRLDDKVRNIDDSILSLSGLKTTKYHADFVITSYIGYFEIRLSIDGGKTFYGRGGGLGSLGKGWHSGDFYILLDDINKFYEKATTFVGAISFLKVNVSFFESPLDTLGIFDGYGVGTVSATVTGAGHWE</sequence>
<dbReference type="InterPro" id="IPR038625">
    <property type="entry name" value="R_equi_Vir_sf"/>
</dbReference>
<dbReference type="EMBL" id="FTLG01000006">
    <property type="protein sequence ID" value="SIP70981.1"/>
    <property type="molecule type" value="Genomic_DNA"/>
</dbReference>
<organism evidence="2 3">
    <name type="scientific">Xenorhabdus innexi</name>
    <dbReference type="NCBI Taxonomy" id="290109"/>
    <lineage>
        <taxon>Bacteria</taxon>
        <taxon>Pseudomonadati</taxon>
        <taxon>Pseudomonadota</taxon>
        <taxon>Gammaproteobacteria</taxon>
        <taxon>Enterobacterales</taxon>
        <taxon>Morganellaceae</taxon>
        <taxon>Xenorhabdus</taxon>
    </lineage>
</organism>
<dbReference type="Pfam" id="PF05526">
    <property type="entry name" value="R_equi_Vir"/>
    <property type="match status" value="1"/>
</dbReference>
<dbReference type="AlphaFoldDB" id="A0A1N6MQ58"/>
<dbReference type="Proteomes" id="UP000196435">
    <property type="component" value="Unassembled WGS sequence"/>
</dbReference>
<name>A0A1N6MQ58_9GAMM</name>
<evidence type="ECO:0000313" key="3">
    <source>
        <dbReference type="Proteomes" id="UP000196435"/>
    </source>
</evidence>
<gene>
    <name evidence="1" type="ORF">Xinn_02912</name>
    <name evidence="2" type="ORF">XIS1_1030012</name>
</gene>
<evidence type="ECO:0008006" key="5">
    <source>
        <dbReference type="Google" id="ProtNLM"/>
    </source>
</evidence>
<protein>
    <recommendedName>
        <fullName evidence="5">Virulence associated protein VapA</fullName>
    </recommendedName>
</protein>